<sequence length="412" mass="43887">MTRSAYWLVNVRLESGYCYEDGAIVGTATDICHIRVEDGVIAAIAASGAKPADGLPQQDAAGLLMLPAFKEMHIHIDKTYYGGPWKAVRPAASIFDRFEEERRLLPQLLPTAQQRAENMLGMLLGYGSTHVRTHCNIDPVVGLNNLEATIRALRTYAGKISGEVVAFPQHGLLRSDSAGLVREAMKHGATHVGGVDPATVDENIERSLQTIMDIAVEADAGVDIHIHDRGELGLATMHRLADLTEEAGRQGRVTVSHAFGFAGAIEAAAELAERYAALGISITSTVPIGSMIMPIPMLRAKGVRVELGNDSITDHWSPFGTGDCLEKAGRLAELYRHVDERSLGESLGYITGGVIPLDGSGKRIWPAVGDKADAVFVQAGCSAEAVARRAKREAVLVGGTIAAGSLKDAAVR</sequence>
<dbReference type="SUPFAM" id="SSF51556">
    <property type="entry name" value="Metallo-dependent hydrolases"/>
    <property type="match status" value="1"/>
</dbReference>
<dbReference type="EMBL" id="CP048209">
    <property type="protein sequence ID" value="QHT60974.1"/>
    <property type="molecule type" value="Genomic_DNA"/>
</dbReference>
<evidence type="ECO:0000259" key="1">
    <source>
        <dbReference type="Pfam" id="PF07969"/>
    </source>
</evidence>
<dbReference type="InterPro" id="IPR052349">
    <property type="entry name" value="Metallo-hydrolase_Enzymes"/>
</dbReference>
<dbReference type="KEGG" id="plyc:GXP70_14135"/>
<accession>A0A6C0G0Q6</accession>
<proteinExistence type="predicted"/>
<organism evidence="2 3">
    <name type="scientific">Paenibacillus lycopersici</name>
    <dbReference type="NCBI Taxonomy" id="2704462"/>
    <lineage>
        <taxon>Bacteria</taxon>
        <taxon>Bacillati</taxon>
        <taxon>Bacillota</taxon>
        <taxon>Bacilli</taxon>
        <taxon>Bacillales</taxon>
        <taxon>Paenibacillaceae</taxon>
        <taxon>Paenibacillus</taxon>
    </lineage>
</organism>
<dbReference type="CDD" id="cd01293">
    <property type="entry name" value="Bact_CD"/>
    <property type="match status" value="1"/>
</dbReference>
<dbReference type="Gene3D" id="3.20.20.140">
    <property type="entry name" value="Metal-dependent hydrolases"/>
    <property type="match status" value="1"/>
</dbReference>
<evidence type="ECO:0000313" key="3">
    <source>
        <dbReference type="Proteomes" id="UP000476064"/>
    </source>
</evidence>
<reference evidence="2 3" key="1">
    <citation type="submission" date="2020-01" db="EMBL/GenBank/DDBJ databases">
        <title>Paenibacillus sp. nov., isolated from tomato rhizosphere.</title>
        <authorList>
            <person name="Weon H.-Y."/>
            <person name="Lee S.A."/>
        </authorList>
    </citation>
    <scope>NUCLEOTIDE SEQUENCE [LARGE SCALE GENOMIC DNA]</scope>
    <source>
        <strain evidence="2 3">12200R-189</strain>
    </source>
</reference>
<dbReference type="PANTHER" id="PTHR32027:SF9">
    <property type="entry name" value="BLL3847 PROTEIN"/>
    <property type="match status" value="1"/>
</dbReference>
<keyword evidence="2" id="KW-0378">Hydrolase</keyword>
<keyword evidence="3" id="KW-1185">Reference proteome</keyword>
<dbReference type="Gene3D" id="2.30.40.10">
    <property type="entry name" value="Urease, subunit C, domain 1"/>
    <property type="match status" value="1"/>
</dbReference>
<feature type="domain" description="Amidohydrolase 3" evidence="1">
    <location>
        <begin position="113"/>
        <end position="401"/>
    </location>
</feature>
<name>A0A6C0G0Q6_9BACL</name>
<dbReference type="InterPro" id="IPR032466">
    <property type="entry name" value="Metal_Hydrolase"/>
</dbReference>
<evidence type="ECO:0000313" key="2">
    <source>
        <dbReference type="EMBL" id="QHT60974.1"/>
    </source>
</evidence>
<dbReference type="NCBIfam" id="NF005312">
    <property type="entry name" value="PRK06846.1"/>
    <property type="match status" value="1"/>
</dbReference>
<dbReference type="Pfam" id="PF07969">
    <property type="entry name" value="Amidohydro_3"/>
    <property type="match status" value="1"/>
</dbReference>
<dbReference type="InterPro" id="IPR013108">
    <property type="entry name" value="Amidohydro_3"/>
</dbReference>
<dbReference type="SUPFAM" id="SSF51338">
    <property type="entry name" value="Composite domain of metallo-dependent hydrolases"/>
    <property type="match status" value="1"/>
</dbReference>
<dbReference type="AlphaFoldDB" id="A0A6C0G0Q6"/>
<dbReference type="GO" id="GO:0016814">
    <property type="term" value="F:hydrolase activity, acting on carbon-nitrogen (but not peptide) bonds, in cyclic amidines"/>
    <property type="evidence" value="ECO:0007669"/>
    <property type="project" value="TreeGrafter"/>
</dbReference>
<dbReference type="Proteomes" id="UP000476064">
    <property type="component" value="Chromosome"/>
</dbReference>
<dbReference type="PANTHER" id="PTHR32027">
    <property type="entry name" value="CYTOSINE DEAMINASE"/>
    <property type="match status" value="1"/>
</dbReference>
<gene>
    <name evidence="2" type="ORF">GXP70_14135</name>
</gene>
<protein>
    <submittedName>
        <fullName evidence="2">Amidohydrolase family protein</fullName>
    </submittedName>
</protein>
<dbReference type="RefSeq" id="WP_162357413.1">
    <property type="nucleotide sequence ID" value="NZ_CP048209.1"/>
</dbReference>
<dbReference type="InterPro" id="IPR011059">
    <property type="entry name" value="Metal-dep_hydrolase_composite"/>
</dbReference>